<feature type="transmembrane region" description="Helical" evidence="1">
    <location>
        <begin position="62"/>
        <end position="81"/>
    </location>
</feature>
<evidence type="ECO:0000259" key="2">
    <source>
        <dbReference type="Pfam" id="PF02517"/>
    </source>
</evidence>
<dbReference type="InterPro" id="IPR003675">
    <property type="entry name" value="Rce1/LyrA-like_dom"/>
</dbReference>
<feature type="transmembrane region" description="Helical" evidence="1">
    <location>
        <begin position="136"/>
        <end position="161"/>
    </location>
</feature>
<name>A0A4P6JMV8_KTERU</name>
<dbReference type="EMBL" id="CP035758">
    <property type="protein sequence ID" value="QBD76372.1"/>
    <property type="molecule type" value="Genomic_DNA"/>
</dbReference>
<gene>
    <name evidence="3" type="ORF">EPA93_10270</name>
</gene>
<keyword evidence="3" id="KW-0378">Hydrolase</keyword>
<proteinExistence type="predicted"/>
<dbReference type="RefSeq" id="WP_129887094.1">
    <property type="nucleotide sequence ID" value="NZ_CP035758.1"/>
</dbReference>
<dbReference type="InterPro" id="IPR042150">
    <property type="entry name" value="MmRce1-like"/>
</dbReference>
<accession>A0A4P6JMV8</accession>
<reference evidence="3 4" key="1">
    <citation type="submission" date="2019-01" db="EMBL/GenBank/DDBJ databases">
        <title>Ktedonosporobacter rubrisoli SCAWS-G2.</title>
        <authorList>
            <person name="Huang Y."/>
            <person name="Yan B."/>
        </authorList>
    </citation>
    <scope>NUCLEOTIDE SEQUENCE [LARGE SCALE GENOMIC DNA]</scope>
    <source>
        <strain evidence="3 4">SCAWS-G2</strain>
    </source>
</reference>
<feature type="transmembrane region" description="Helical" evidence="1">
    <location>
        <begin position="207"/>
        <end position="228"/>
    </location>
</feature>
<sequence length="307" mass="33068">MALQEDEHFSVSSTPTDRSKEVINGFDSVKRARRSLLLFFLILLIISLFSESLTIISQDIFSILFLMWTPALASLATRLILREGFADISFRLKGTETIKALGLAVLVPAAIGVLAYGVAWLAGLAHVGAFHPSDSLAAFIALPGSTPFPVTLLLILLYLTVVEVMTSAGEEIGWRGYMLTRLIAAGAPRPVLLSGLIWSLWHWPLILFGPSIAGLPQIVSAGVFLLTITALGTVSAYLRLATGSIWPAILLHAAWNSLLVELLDSFTQGSSLWTGESGVLVALATILVALAVSNFYWQRKKPTALVA</sequence>
<dbReference type="OrthoDB" id="9777755at2"/>
<feature type="domain" description="CAAX prenyl protease 2/Lysostaphin resistance protein A-like" evidence="2">
    <location>
        <begin position="155"/>
        <end position="257"/>
    </location>
</feature>
<protein>
    <submittedName>
        <fullName evidence="3">CPBP family intramembrane metalloprotease</fullName>
    </submittedName>
</protein>
<keyword evidence="1" id="KW-0472">Membrane</keyword>
<dbReference type="AlphaFoldDB" id="A0A4P6JMV8"/>
<dbReference type="PANTHER" id="PTHR35797">
    <property type="entry name" value="PROTEASE-RELATED"/>
    <property type="match status" value="1"/>
</dbReference>
<feature type="transmembrane region" description="Helical" evidence="1">
    <location>
        <begin position="36"/>
        <end position="56"/>
    </location>
</feature>
<dbReference type="PANTHER" id="PTHR35797:SF1">
    <property type="entry name" value="PROTEASE"/>
    <property type="match status" value="1"/>
</dbReference>
<feature type="transmembrane region" description="Helical" evidence="1">
    <location>
        <begin position="278"/>
        <end position="297"/>
    </location>
</feature>
<feature type="transmembrane region" description="Helical" evidence="1">
    <location>
        <begin position="101"/>
        <end position="124"/>
    </location>
</feature>
<dbReference type="KEGG" id="kbs:EPA93_10270"/>
<keyword evidence="3" id="KW-0482">Metalloprotease</keyword>
<dbReference type="GO" id="GO:0008237">
    <property type="term" value="F:metallopeptidase activity"/>
    <property type="evidence" value="ECO:0007669"/>
    <property type="project" value="UniProtKB-KW"/>
</dbReference>
<keyword evidence="4" id="KW-1185">Reference proteome</keyword>
<feature type="transmembrane region" description="Helical" evidence="1">
    <location>
        <begin position="182"/>
        <end position="201"/>
    </location>
</feature>
<dbReference type="GO" id="GO:0080120">
    <property type="term" value="P:CAAX-box protein maturation"/>
    <property type="evidence" value="ECO:0007669"/>
    <property type="project" value="UniProtKB-ARBA"/>
</dbReference>
<evidence type="ECO:0000313" key="3">
    <source>
        <dbReference type="EMBL" id="QBD76372.1"/>
    </source>
</evidence>
<dbReference type="Pfam" id="PF02517">
    <property type="entry name" value="Rce1-like"/>
    <property type="match status" value="1"/>
</dbReference>
<keyword evidence="3" id="KW-0645">Protease</keyword>
<dbReference type="Proteomes" id="UP000290365">
    <property type="component" value="Chromosome"/>
</dbReference>
<organism evidence="3 4">
    <name type="scientific">Ktedonosporobacter rubrisoli</name>
    <dbReference type="NCBI Taxonomy" id="2509675"/>
    <lineage>
        <taxon>Bacteria</taxon>
        <taxon>Bacillati</taxon>
        <taxon>Chloroflexota</taxon>
        <taxon>Ktedonobacteria</taxon>
        <taxon>Ktedonobacterales</taxon>
        <taxon>Ktedonosporobacteraceae</taxon>
        <taxon>Ktedonosporobacter</taxon>
    </lineage>
</organism>
<keyword evidence="1" id="KW-0812">Transmembrane</keyword>
<evidence type="ECO:0000256" key="1">
    <source>
        <dbReference type="SAM" id="Phobius"/>
    </source>
</evidence>
<dbReference type="GO" id="GO:0004175">
    <property type="term" value="F:endopeptidase activity"/>
    <property type="evidence" value="ECO:0007669"/>
    <property type="project" value="UniProtKB-ARBA"/>
</dbReference>
<feature type="transmembrane region" description="Helical" evidence="1">
    <location>
        <begin position="240"/>
        <end position="258"/>
    </location>
</feature>
<dbReference type="GO" id="GO:0006508">
    <property type="term" value="P:proteolysis"/>
    <property type="evidence" value="ECO:0007669"/>
    <property type="project" value="UniProtKB-KW"/>
</dbReference>
<keyword evidence="1" id="KW-1133">Transmembrane helix</keyword>
<evidence type="ECO:0000313" key="4">
    <source>
        <dbReference type="Proteomes" id="UP000290365"/>
    </source>
</evidence>